<gene>
    <name evidence="2" type="ORF">KVT40_000763</name>
</gene>
<keyword evidence="1" id="KW-0472">Membrane</keyword>
<proteinExistence type="predicted"/>
<name>A0A8K0LBK1_9PEZI</name>
<accession>A0A8K0LBK1</accession>
<reference evidence="2" key="1">
    <citation type="submission" date="2021-07" db="EMBL/GenBank/DDBJ databases">
        <title>Elsinoe batatas strain:CRI-CJ2 Genome sequencing and assembly.</title>
        <authorList>
            <person name="Huang L."/>
        </authorList>
    </citation>
    <scope>NUCLEOTIDE SEQUENCE</scope>
    <source>
        <strain evidence="2">CRI-CJ2</strain>
    </source>
</reference>
<keyword evidence="1" id="KW-0812">Transmembrane</keyword>
<protein>
    <submittedName>
        <fullName evidence="2">Uncharacterized protein</fullName>
    </submittedName>
</protein>
<comment type="caution">
    <text evidence="2">The sequence shown here is derived from an EMBL/GenBank/DDBJ whole genome shotgun (WGS) entry which is preliminary data.</text>
</comment>
<dbReference type="EMBL" id="JAESVG020000001">
    <property type="protein sequence ID" value="KAG8631623.1"/>
    <property type="molecule type" value="Genomic_DNA"/>
</dbReference>
<organism evidence="2 3">
    <name type="scientific">Elsinoe batatas</name>
    <dbReference type="NCBI Taxonomy" id="2601811"/>
    <lineage>
        <taxon>Eukaryota</taxon>
        <taxon>Fungi</taxon>
        <taxon>Dikarya</taxon>
        <taxon>Ascomycota</taxon>
        <taxon>Pezizomycotina</taxon>
        <taxon>Dothideomycetes</taxon>
        <taxon>Dothideomycetidae</taxon>
        <taxon>Myriangiales</taxon>
        <taxon>Elsinoaceae</taxon>
        <taxon>Elsinoe</taxon>
    </lineage>
</organism>
<evidence type="ECO:0000256" key="1">
    <source>
        <dbReference type="SAM" id="Phobius"/>
    </source>
</evidence>
<keyword evidence="3" id="KW-1185">Reference proteome</keyword>
<dbReference type="OrthoDB" id="3029470at2759"/>
<evidence type="ECO:0000313" key="2">
    <source>
        <dbReference type="EMBL" id="KAG8631623.1"/>
    </source>
</evidence>
<evidence type="ECO:0000313" key="3">
    <source>
        <dbReference type="Proteomes" id="UP000809789"/>
    </source>
</evidence>
<feature type="transmembrane region" description="Helical" evidence="1">
    <location>
        <begin position="12"/>
        <end position="29"/>
    </location>
</feature>
<sequence>MEVLGDDEIVILLIIEVTLYLAIWQAYLVRQSKSPRPFRLFTLFYITIVLHLGQRRTIFDTSNGIDLIFHDWLFPSIPPPYDTALLEDDEIHWPERAISPPLDVSPVPINVTNAIYLHNQIVEHALYNLPHAAQHISTNYFQLHNASSIIPRVWDVESWIPLEVAIGGEAIEKAGFQGSIERAKDLWFEQIWERREWIQKDVDRAVGMWEAYLAIVSMKMGEVVATLELGSWARALLPRLRRPTFQFVAPDLKLIDEEMLVKTSEYDRKRRRIKEHHWEHEKDPVTLLFYSDVRFSNLSWGAWDRQWVAPYFAKHRVLDDRCGLYLGNAHEDKMSFILPGPDRDGEEIVVRFSDPHGRWRGQFLNATEELIHDAVHAYSPLRFRHLVASWADMVLSGRWSVESDGVHGDLQDVLKSSFRE</sequence>
<dbReference type="Proteomes" id="UP000809789">
    <property type="component" value="Unassembled WGS sequence"/>
</dbReference>
<dbReference type="AlphaFoldDB" id="A0A8K0LBK1"/>
<keyword evidence="1" id="KW-1133">Transmembrane helix</keyword>